<dbReference type="InterPro" id="IPR012337">
    <property type="entry name" value="RNaseH-like_sf"/>
</dbReference>
<organism evidence="2">
    <name type="scientific">Sesamum radiatum</name>
    <name type="common">Black benniseed</name>
    <dbReference type="NCBI Taxonomy" id="300843"/>
    <lineage>
        <taxon>Eukaryota</taxon>
        <taxon>Viridiplantae</taxon>
        <taxon>Streptophyta</taxon>
        <taxon>Embryophyta</taxon>
        <taxon>Tracheophyta</taxon>
        <taxon>Spermatophyta</taxon>
        <taxon>Magnoliopsida</taxon>
        <taxon>eudicotyledons</taxon>
        <taxon>Gunneridae</taxon>
        <taxon>Pentapetalae</taxon>
        <taxon>asterids</taxon>
        <taxon>lamiids</taxon>
        <taxon>Lamiales</taxon>
        <taxon>Pedaliaceae</taxon>
        <taxon>Sesamum</taxon>
    </lineage>
</organism>
<dbReference type="GO" id="GO:0042138">
    <property type="term" value="P:meiotic DNA double-strand break formation"/>
    <property type="evidence" value="ECO:0007669"/>
    <property type="project" value="InterPro"/>
</dbReference>
<dbReference type="InterPro" id="IPR001584">
    <property type="entry name" value="Integrase_cat-core"/>
</dbReference>
<dbReference type="GO" id="GO:0003676">
    <property type="term" value="F:nucleic acid binding"/>
    <property type="evidence" value="ECO:0007669"/>
    <property type="project" value="InterPro"/>
</dbReference>
<evidence type="ECO:0000313" key="2">
    <source>
        <dbReference type="EMBL" id="KAL0403772.1"/>
    </source>
</evidence>
<dbReference type="InterPro" id="IPR044968">
    <property type="entry name" value="PRD1"/>
</dbReference>
<dbReference type="EMBL" id="JACGWJ010000008">
    <property type="protein sequence ID" value="KAL0403772.1"/>
    <property type="molecule type" value="Genomic_DNA"/>
</dbReference>
<dbReference type="AlphaFoldDB" id="A0AAW2TGB5"/>
<protein>
    <submittedName>
        <fullName evidence="2">Protein putative RECOMBINATION INITIATION DEFECT 1</fullName>
    </submittedName>
</protein>
<sequence length="362" mass="40128">MYATTTALPLQPSSETCTQGHRSTLILPTAEGGSICLLCLSNLLSNPKSPTVHLSYALSQLSQALSQPHFFHTLLTLHSHFLISLLISVLSNFDNEPIAKQTIDLIQRLCDGSSSSGNGNGEVRREFVGRVSVSILIHGLRKGPLASALARDPPEDVEQLMRIAQKYIDEEERNAMKDGEWQRSRDGGAGKTIERSTREYVLREVHEGSCRNHSGGRSLAQKVTRQGYFWPTLVKDAMEFARKCESCQRFGIPRIMISDNGTQFQGKTIVTWCKELKIQQNFTAVGNPHVNGQTEVTNRTILQHLKTRLEGAKGSWIEELLGVLWANQTTPRLSTGETPFCLVYGTEAIIPAEIGEETQRVA</sequence>
<dbReference type="PANTHER" id="PTHR36379:SF1">
    <property type="entry name" value="PUTATIVE RECOMBINATION INITIATION DEFECT 1-RELATED"/>
    <property type="match status" value="1"/>
</dbReference>
<dbReference type="InterPro" id="IPR041588">
    <property type="entry name" value="Integrase_H2C2"/>
</dbReference>
<dbReference type="SUPFAM" id="SSF53098">
    <property type="entry name" value="Ribonuclease H-like"/>
    <property type="match status" value="1"/>
</dbReference>
<reference evidence="2" key="2">
    <citation type="journal article" date="2024" name="Plant">
        <title>Genomic evolution and insights into agronomic trait innovations of Sesamum species.</title>
        <authorList>
            <person name="Miao H."/>
            <person name="Wang L."/>
            <person name="Qu L."/>
            <person name="Liu H."/>
            <person name="Sun Y."/>
            <person name="Le M."/>
            <person name="Wang Q."/>
            <person name="Wei S."/>
            <person name="Zheng Y."/>
            <person name="Lin W."/>
            <person name="Duan Y."/>
            <person name="Cao H."/>
            <person name="Xiong S."/>
            <person name="Wang X."/>
            <person name="Wei L."/>
            <person name="Li C."/>
            <person name="Ma Q."/>
            <person name="Ju M."/>
            <person name="Zhao R."/>
            <person name="Li G."/>
            <person name="Mu C."/>
            <person name="Tian Q."/>
            <person name="Mei H."/>
            <person name="Zhang T."/>
            <person name="Gao T."/>
            <person name="Zhang H."/>
        </authorList>
    </citation>
    <scope>NUCLEOTIDE SEQUENCE</scope>
    <source>
        <strain evidence="2">G02</strain>
    </source>
</reference>
<reference evidence="2" key="1">
    <citation type="submission" date="2020-06" db="EMBL/GenBank/DDBJ databases">
        <authorList>
            <person name="Li T."/>
            <person name="Hu X."/>
            <person name="Zhang T."/>
            <person name="Song X."/>
            <person name="Zhang H."/>
            <person name="Dai N."/>
            <person name="Sheng W."/>
            <person name="Hou X."/>
            <person name="Wei L."/>
        </authorList>
    </citation>
    <scope>NUCLEOTIDE SEQUENCE</scope>
    <source>
        <strain evidence="2">G02</strain>
        <tissue evidence="2">Leaf</tissue>
    </source>
</reference>
<dbReference type="Gene3D" id="3.30.420.10">
    <property type="entry name" value="Ribonuclease H-like superfamily/Ribonuclease H"/>
    <property type="match status" value="1"/>
</dbReference>
<dbReference type="Pfam" id="PF17921">
    <property type="entry name" value="Integrase_H2C2"/>
    <property type="match status" value="1"/>
</dbReference>
<proteinExistence type="predicted"/>
<dbReference type="InterPro" id="IPR036397">
    <property type="entry name" value="RNaseH_sf"/>
</dbReference>
<dbReference type="PANTHER" id="PTHR36379">
    <property type="entry name" value="PROTEIN PRD1"/>
    <property type="match status" value="1"/>
</dbReference>
<gene>
    <name evidence="2" type="ORF">Sradi_2018000</name>
</gene>
<name>A0AAW2TGB5_SESRA</name>
<accession>A0AAW2TGB5</accession>
<dbReference type="PROSITE" id="PS50994">
    <property type="entry name" value="INTEGRASE"/>
    <property type="match status" value="1"/>
</dbReference>
<evidence type="ECO:0000259" key="1">
    <source>
        <dbReference type="PROSITE" id="PS50994"/>
    </source>
</evidence>
<feature type="domain" description="Integrase catalytic" evidence="1">
    <location>
        <begin position="251"/>
        <end position="347"/>
    </location>
</feature>
<comment type="caution">
    <text evidence="2">The sequence shown here is derived from an EMBL/GenBank/DDBJ whole genome shotgun (WGS) entry which is preliminary data.</text>
</comment>
<dbReference type="GO" id="GO:0015074">
    <property type="term" value="P:DNA integration"/>
    <property type="evidence" value="ECO:0007669"/>
    <property type="project" value="InterPro"/>
</dbReference>